<dbReference type="GO" id="GO:0005524">
    <property type="term" value="F:ATP binding"/>
    <property type="evidence" value="ECO:0007669"/>
    <property type="project" value="UniProtKB-UniRule"/>
</dbReference>
<protein>
    <recommendedName>
        <fullName evidence="3">receptor protein serine/threonine kinase</fullName>
        <ecNumber evidence="3">2.7.11.30</ecNumber>
    </recommendedName>
</protein>
<feature type="domain" description="GS" evidence="19">
    <location>
        <begin position="443"/>
        <end position="488"/>
    </location>
</feature>
<dbReference type="GO" id="GO:0071363">
    <property type="term" value="P:cellular response to growth factor stimulus"/>
    <property type="evidence" value="ECO:0007669"/>
    <property type="project" value="TreeGrafter"/>
</dbReference>
<dbReference type="GO" id="GO:0005886">
    <property type="term" value="C:plasma membrane"/>
    <property type="evidence" value="ECO:0007669"/>
    <property type="project" value="TreeGrafter"/>
</dbReference>
<feature type="region of interest" description="Disordered" evidence="15">
    <location>
        <begin position="177"/>
        <end position="238"/>
    </location>
</feature>
<dbReference type="InterPro" id="IPR000719">
    <property type="entry name" value="Prot_kinase_dom"/>
</dbReference>
<dbReference type="PROSITE" id="PS51256">
    <property type="entry name" value="GS"/>
    <property type="match status" value="1"/>
</dbReference>
<evidence type="ECO:0000256" key="16">
    <source>
        <dbReference type="SAM" id="Phobius"/>
    </source>
</evidence>
<feature type="region of interest" description="Disordered" evidence="15">
    <location>
        <begin position="315"/>
        <end position="392"/>
    </location>
</feature>
<evidence type="ECO:0000256" key="8">
    <source>
        <dbReference type="ARBA" id="ARBA00022741"/>
    </source>
</evidence>
<evidence type="ECO:0000256" key="5">
    <source>
        <dbReference type="ARBA" id="ARBA00022679"/>
    </source>
</evidence>
<keyword evidence="10 14" id="KW-0067">ATP-binding</keyword>
<dbReference type="SMART" id="SM00220">
    <property type="entry name" value="S_TKc"/>
    <property type="match status" value="1"/>
</dbReference>
<proteinExistence type="inferred from homology"/>
<dbReference type="EC" id="2.7.11.30" evidence="3"/>
<dbReference type="GO" id="GO:0006950">
    <property type="term" value="P:response to stress"/>
    <property type="evidence" value="ECO:0007669"/>
    <property type="project" value="UniProtKB-ARBA"/>
</dbReference>
<feature type="binding site" evidence="14">
    <location>
        <position position="519"/>
    </location>
    <ligand>
        <name>ATP</name>
        <dbReference type="ChEBI" id="CHEBI:30616"/>
    </ligand>
</feature>
<feature type="compositionally biased region" description="Low complexity" evidence="15">
    <location>
        <begin position="203"/>
        <end position="214"/>
    </location>
</feature>
<evidence type="ECO:0000256" key="17">
    <source>
        <dbReference type="SAM" id="SignalP"/>
    </source>
</evidence>
<feature type="compositionally biased region" description="Low complexity" evidence="15">
    <location>
        <begin position="76"/>
        <end position="85"/>
    </location>
</feature>
<evidence type="ECO:0000256" key="13">
    <source>
        <dbReference type="ARBA" id="ARBA00023170"/>
    </source>
</evidence>
<feature type="compositionally biased region" description="Low complexity" evidence="15">
    <location>
        <begin position="228"/>
        <end position="238"/>
    </location>
</feature>
<evidence type="ECO:0000313" key="20">
    <source>
        <dbReference type="EMBL" id="KAE9525119.1"/>
    </source>
</evidence>
<dbReference type="Gene3D" id="1.10.510.10">
    <property type="entry name" value="Transferase(Phosphotransferase) domain 1"/>
    <property type="match status" value="1"/>
</dbReference>
<evidence type="ECO:0000256" key="15">
    <source>
        <dbReference type="SAM" id="MobiDB-lite"/>
    </source>
</evidence>
<dbReference type="Proteomes" id="UP000475862">
    <property type="component" value="Unassembled WGS sequence"/>
</dbReference>
<feature type="compositionally biased region" description="Basic and acidic residues" evidence="15">
    <location>
        <begin position="456"/>
        <end position="467"/>
    </location>
</feature>
<keyword evidence="9" id="KW-0418">Kinase</keyword>
<feature type="domain" description="Protein kinase" evidence="18">
    <location>
        <begin position="489"/>
        <end position="893"/>
    </location>
</feature>
<dbReference type="PROSITE" id="PS00108">
    <property type="entry name" value="PROTEIN_KINASE_ST"/>
    <property type="match status" value="1"/>
</dbReference>
<evidence type="ECO:0000256" key="14">
    <source>
        <dbReference type="PROSITE-ProRule" id="PRU10141"/>
    </source>
</evidence>
<dbReference type="PANTHER" id="PTHR23255:SF72">
    <property type="entry name" value="RECEPTOR PROTEIN SERINE_THREONINE KINASE"/>
    <property type="match status" value="1"/>
</dbReference>
<dbReference type="AlphaFoldDB" id="A0A6G0T3H0"/>
<keyword evidence="8 14" id="KW-0547">Nucleotide-binding</keyword>
<dbReference type="Gene3D" id="3.30.200.20">
    <property type="entry name" value="Phosphorylase Kinase, domain 1"/>
    <property type="match status" value="1"/>
</dbReference>
<keyword evidence="13" id="KW-0675">Receptor</keyword>
<evidence type="ECO:0000256" key="11">
    <source>
        <dbReference type="ARBA" id="ARBA00022989"/>
    </source>
</evidence>
<evidence type="ECO:0000256" key="9">
    <source>
        <dbReference type="ARBA" id="ARBA00022777"/>
    </source>
</evidence>
<evidence type="ECO:0000259" key="19">
    <source>
        <dbReference type="PROSITE" id="PS51256"/>
    </source>
</evidence>
<evidence type="ECO:0000256" key="2">
    <source>
        <dbReference type="ARBA" id="ARBA00009605"/>
    </source>
</evidence>
<dbReference type="InterPro" id="IPR011009">
    <property type="entry name" value="Kinase-like_dom_sf"/>
</dbReference>
<organism evidence="20 21">
    <name type="scientific">Aphis glycines</name>
    <name type="common">Soybean aphid</name>
    <dbReference type="NCBI Taxonomy" id="307491"/>
    <lineage>
        <taxon>Eukaryota</taxon>
        <taxon>Metazoa</taxon>
        <taxon>Ecdysozoa</taxon>
        <taxon>Arthropoda</taxon>
        <taxon>Hexapoda</taxon>
        <taxon>Insecta</taxon>
        <taxon>Pterygota</taxon>
        <taxon>Neoptera</taxon>
        <taxon>Paraneoptera</taxon>
        <taxon>Hemiptera</taxon>
        <taxon>Sternorrhyncha</taxon>
        <taxon>Aphidomorpha</taxon>
        <taxon>Aphidoidea</taxon>
        <taxon>Aphididae</taxon>
        <taxon>Aphidini</taxon>
        <taxon>Aphis</taxon>
        <taxon>Aphis</taxon>
    </lineage>
</organism>
<feature type="transmembrane region" description="Helical" evidence="16">
    <location>
        <begin position="281"/>
        <end position="310"/>
    </location>
</feature>
<dbReference type="EMBL" id="VYZN01000064">
    <property type="protein sequence ID" value="KAE9525119.1"/>
    <property type="molecule type" value="Genomic_DNA"/>
</dbReference>
<feature type="compositionally biased region" description="Basic and acidic residues" evidence="15">
    <location>
        <begin position="341"/>
        <end position="354"/>
    </location>
</feature>
<feature type="compositionally biased region" description="Basic residues" evidence="15">
    <location>
        <begin position="316"/>
        <end position="340"/>
    </location>
</feature>
<keyword evidence="6 16" id="KW-0812">Transmembrane</keyword>
<feature type="signal peptide" evidence="17">
    <location>
        <begin position="1"/>
        <end position="19"/>
    </location>
</feature>
<comment type="similarity">
    <text evidence="2">Belongs to the protein kinase superfamily. TKL Ser/Thr protein kinase family. TGFB receptor subfamily.</text>
</comment>
<keyword evidence="12 16" id="KW-0472">Membrane</keyword>
<feature type="compositionally biased region" description="Low complexity" evidence="15">
    <location>
        <begin position="363"/>
        <end position="382"/>
    </location>
</feature>
<dbReference type="PROSITE" id="PS50011">
    <property type="entry name" value="PROTEIN_KINASE_DOM"/>
    <property type="match status" value="1"/>
</dbReference>
<evidence type="ECO:0000256" key="12">
    <source>
        <dbReference type="ARBA" id="ARBA00023136"/>
    </source>
</evidence>
<feature type="region of interest" description="Disordered" evidence="15">
    <location>
        <begin position="441"/>
        <end position="473"/>
    </location>
</feature>
<dbReference type="InterPro" id="IPR017441">
    <property type="entry name" value="Protein_kinase_ATP_BS"/>
</dbReference>
<dbReference type="PROSITE" id="PS00107">
    <property type="entry name" value="PROTEIN_KINASE_ATP"/>
    <property type="match status" value="1"/>
</dbReference>
<name>A0A6G0T3H0_APHGL</name>
<evidence type="ECO:0000256" key="3">
    <source>
        <dbReference type="ARBA" id="ARBA00012401"/>
    </source>
</evidence>
<evidence type="ECO:0000313" key="21">
    <source>
        <dbReference type="Proteomes" id="UP000475862"/>
    </source>
</evidence>
<evidence type="ECO:0000256" key="4">
    <source>
        <dbReference type="ARBA" id="ARBA00022527"/>
    </source>
</evidence>
<keyword evidence="11 16" id="KW-1133">Transmembrane helix</keyword>
<keyword evidence="4" id="KW-0723">Serine/threonine-protein kinase</keyword>
<keyword evidence="5" id="KW-0808">Transferase</keyword>
<feature type="compositionally biased region" description="Polar residues" evidence="15">
    <location>
        <begin position="183"/>
        <end position="192"/>
    </location>
</feature>
<gene>
    <name evidence="20" type="ORF">AGLY_014533</name>
</gene>
<dbReference type="PANTHER" id="PTHR23255">
    <property type="entry name" value="TRANSFORMING GROWTH FACTOR-BETA RECEPTOR TYPE I AND II"/>
    <property type="match status" value="1"/>
</dbReference>
<dbReference type="SMART" id="SM00467">
    <property type="entry name" value="GS"/>
    <property type="match status" value="1"/>
</dbReference>
<dbReference type="OrthoDB" id="676979at2759"/>
<dbReference type="SUPFAM" id="SSF56112">
    <property type="entry name" value="Protein kinase-like (PK-like)"/>
    <property type="match status" value="1"/>
</dbReference>
<dbReference type="InterPro" id="IPR001245">
    <property type="entry name" value="Ser-Thr/Tyr_kinase_cat_dom"/>
</dbReference>
<dbReference type="GO" id="GO:0004675">
    <property type="term" value="F:transmembrane receptor protein serine/threonine kinase activity"/>
    <property type="evidence" value="ECO:0007669"/>
    <property type="project" value="UniProtKB-EC"/>
</dbReference>
<keyword evidence="21" id="KW-1185">Reference proteome</keyword>
<dbReference type="GO" id="GO:0043235">
    <property type="term" value="C:receptor complex"/>
    <property type="evidence" value="ECO:0007669"/>
    <property type="project" value="TreeGrafter"/>
</dbReference>
<evidence type="ECO:0000259" key="18">
    <source>
        <dbReference type="PROSITE" id="PS50011"/>
    </source>
</evidence>
<evidence type="ECO:0000256" key="6">
    <source>
        <dbReference type="ARBA" id="ARBA00022692"/>
    </source>
</evidence>
<comment type="subcellular location">
    <subcellularLocation>
        <location evidence="1">Membrane</location>
        <topology evidence="1">Single-pass type I membrane protein</topology>
    </subcellularLocation>
</comment>
<comment type="caution">
    <text evidence="20">The sequence shown here is derived from an EMBL/GenBank/DDBJ whole genome shotgun (WGS) entry which is preliminary data.</text>
</comment>
<dbReference type="InterPro" id="IPR000333">
    <property type="entry name" value="TGFB_receptor"/>
</dbReference>
<feature type="region of interest" description="Disordered" evidence="15">
    <location>
        <begin position="57"/>
        <end position="92"/>
    </location>
</feature>
<dbReference type="InterPro" id="IPR008271">
    <property type="entry name" value="Ser/Thr_kinase_AS"/>
</dbReference>
<evidence type="ECO:0000256" key="7">
    <source>
        <dbReference type="ARBA" id="ARBA00022729"/>
    </source>
</evidence>
<dbReference type="Pfam" id="PF08515">
    <property type="entry name" value="TGF_beta_GS"/>
    <property type="match status" value="1"/>
</dbReference>
<evidence type="ECO:0000256" key="1">
    <source>
        <dbReference type="ARBA" id="ARBA00004479"/>
    </source>
</evidence>
<feature type="chain" id="PRO_5026030400" description="receptor protein serine/threonine kinase" evidence="17">
    <location>
        <begin position="20"/>
        <end position="911"/>
    </location>
</feature>
<reference evidence="20 21" key="1">
    <citation type="submission" date="2019-08" db="EMBL/GenBank/DDBJ databases">
        <title>The genome of the soybean aphid Biotype 1, its phylome, world population structure and adaptation to the North American continent.</title>
        <authorList>
            <person name="Giordano R."/>
            <person name="Donthu R.K."/>
            <person name="Hernandez A.G."/>
            <person name="Wright C.L."/>
            <person name="Zimin A.V."/>
        </authorList>
    </citation>
    <scope>NUCLEOTIDE SEQUENCE [LARGE SCALE GENOMIC DNA]</scope>
    <source>
        <tissue evidence="20">Whole aphids</tissue>
    </source>
</reference>
<dbReference type="InterPro" id="IPR003605">
    <property type="entry name" value="GS_dom"/>
</dbReference>
<keyword evidence="7 17" id="KW-0732">Signal</keyword>
<evidence type="ECO:0000256" key="10">
    <source>
        <dbReference type="ARBA" id="ARBA00022840"/>
    </source>
</evidence>
<accession>A0A6G0T3H0</accession>
<dbReference type="Pfam" id="PF07714">
    <property type="entry name" value="PK_Tyr_Ser-Thr"/>
    <property type="match status" value="1"/>
</dbReference>
<sequence>MTATTVMLLLMLLVTIAAASVLPNVPVATAEKEQKKPGGNGISSLDLYHSMEMGEQERLESLGGNEDEDDSEKDSGGSLLSMAGGSDDENDIDQEHLTGLLTCMSCSGVLPAWQDEQNAHVDEQSYCLSDRGQPLSQDNSNVDEELNVCFGAVRCWKAKVREEHGLVRISRGCMSGGHGVGNRHSTQSNSEHQSLHPCMGAISNDSSTKNNDTSKQPRSMVWTSSHTYSSASAGQQQPPSYAIECCTGRDRCNDGSFPSLSGSGLTSAIDENGSLLAAVAWWRWSSISVAALLLVVVIVTTVSLTVFALYRNDSKNKKRKRRRRSKSSSSRRSKRRKRSTRHYEDGNSDDSDKKDKKRHRQLSFSSISSSSSSLSSVASSSSCCEGKKRGRRKPNVTALTMVDLLKGVVVTNEGTADVEITNGSSSKRPSYPVEYSPAAMTESTVDDDFLPPPYQRRNDPQKEHQEDDWTSGSGYGMPVLVQRTLAKQIQLRQLVGKGRYGEVWRATYWNGGHEHVAVKIFLSKDEPSWKRETEIYSTVLMRHDNILGFIGSDIMTSRNSYTTQLLLITHYHRHGSLYDFLQTPAAVAEATYNGYDIGTIDAAGGRLQQTDRDRPPLTVCQMLNVLYTVASGLCHLHTEIHGTQGKPGIAHRDIKSKNVLVKCAETGACCVADFGMAVTSRDATLPIQTTTAAGANQNTRVGTKRYMAPEVLDDSISSAATLALASASTSATAVSSVASSSSSTAASVAAAASSSSAYWCFDAYRRGDVYSYALVMWEVLSRTLIEPNIDNAEHLTQQPNVNQQKPSLDNRYDPYVYRAPYQDRGVGWDPGFDDMRRVVCSADPVLSRPGVAAEWLANPIMNAVVVTMRECWHGNPHARLPSLRVKKTLAKLIEQYSTTETEKPHKSEPEQ</sequence>